<protein>
    <submittedName>
        <fullName evidence="1">Uncharacterized protein</fullName>
    </submittedName>
</protein>
<dbReference type="EMBL" id="CM023481">
    <property type="protein sequence ID" value="KAH6944836.1"/>
    <property type="molecule type" value="Genomic_DNA"/>
</dbReference>
<organism evidence="1 2">
    <name type="scientific">Hyalomma asiaticum</name>
    <name type="common">Tick</name>
    <dbReference type="NCBI Taxonomy" id="266040"/>
    <lineage>
        <taxon>Eukaryota</taxon>
        <taxon>Metazoa</taxon>
        <taxon>Ecdysozoa</taxon>
        <taxon>Arthropoda</taxon>
        <taxon>Chelicerata</taxon>
        <taxon>Arachnida</taxon>
        <taxon>Acari</taxon>
        <taxon>Parasitiformes</taxon>
        <taxon>Ixodida</taxon>
        <taxon>Ixodoidea</taxon>
        <taxon>Ixodidae</taxon>
        <taxon>Hyalomminae</taxon>
        <taxon>Hyalomma</taxon>
    </lineage>
</organism>
<accession>A0ACB7TCG3</accession>
<proteinExistence type="predicted"/>
<keyword evidence="2" id="KW-1185">Reference proteome</keyword>
<evidence type="ECO:0000313" key="1">
    <source>
        <dbReference type="EMBL" id="KAH6944836.1"/>
    </source>
</evidence>
<name>A0ACB7TCG3_HYAAI</name>
<reference evidence="1" key="1">
    <citation type="submission" date="2020-05" db="EMBL/GenBank/DDBJ databases">
        <title>Large-scale comparative analyses of tick genomes elucidate their genetic diversity and vector capacities.</title>
        <authorList>
            <person name="Jia N."/>
            <person name="Wang J."/>
            <person name="Shi W."/>
            <person name="Du L."/>
            <person name="Sun Y."/>
            <person name="Zhan W."/>
            <person name="Jiang J."/>
            <person name="Wang Q."/>
            <person name="Zhang B."/>
            <person name="Ji P."/>
            <person name="Sakyi L.B."/>
            <person name="Cui X."/>
            <person name="Yuan T."/>
            <person name="Jiang B."/>
            <person name="Yang W."/>
            <person name="Lam T.T.-Y."/>
            <person name="Chang Q."/>
            <person name="Ding S."/>
            <person name="Wang X."/>
            <person name="Zhu J."/>
            <person name="Ruan X."/>
            <person name="Zhao L."/>
            <person name="Wei J."/>
            <person name="Que T."/>
            <person name="Du C."/>
            <person name="Cheng J."/>
            <person name="Dai P."/>
            <person name="Han X."/>
            <person name="Huang E."/>
            <person name="Gao Y."/>
            <person name="Liu J."/>
            <person name="Shao H."/>
            <person name="Ye R."/>
            <person name="Li L."/>
            <person name="Wei W."/>
            <person name="Wang X."/>
            <person name="Wang C."/>
            <person name="Yang T."/>
            <person name="Huo Q."/>
            <person name="Li W."/>
            <person name="Guo W."/>
            <person name="Chen H."/>
            <person name="Zhou L."/>
            <person name="Ni X."/>
            <person name="Tian J."/>
            <person name="Zhou Y."/>
            <person name="Sheng Y."/>
            <person name="Liu T."/>
            <person name="Pan Y."/>
            <person name="Xia L."/>
            <person name="Li J."/>
            <person name="Zhao F."/>
            <person name="Cao W."/>
        </authorList>
    </citation>
    <scope>NUCLEOTIDE SEQUENCE</scope>
    <source>
        <strain evidence="1">Hyas-2018</strain>
    </source>
</reference>
<gene>
    <name evidence="1" type="ORF">HPB50_005511</name>
</gene>
<dbReference type="Proteomes" id="UP000821845">
    <property type="component" value="Chromosome 1"/>
</dbReference>
<evidence type="ECO:0000313" key="2">
    <source>
        <dbReference type="Proteomes" id="UP000821845"/>
    </source>
</evidence>
<sequence>MYPVVLPGTSEELKAGLRAPARYTFLRARMLRQSSTAVIFFQGPHVPYYVRFYSLDFRCRPYRKSVQYCKTCGNTGHRQDVCL</sequence>
<comment type="caution">
    <text evidence="1">The sequence shown here is derived from an EMBL/GenBank/DDBJ whole genome shotgun (WGS) entry which is preliminary data.</text>
</comment>